<dbReference type="PANTHER" id="PTHR47605:SF2">
    <property type="entry name" value="TRANSCRIPTIONAL ELONGATION REGULATOR MINIYO"/>
    <property type="match status" value="1"/>
</dbReference>
<evidence type="ECO:0000259" key="1">
    <source>
        <dbReference type="Pfam" id="PF25766"/>
    </source>
</evidence>
<accession>W9RKD5</accession>
<dbReference type="Proteomes" id="UP000030645">
    <property type="component" value="Unassembled WGS sequence"/>
</dbReference>
<keyword evidence="3" id="KW-1185">Reference proteome</keyword>
<evidence type="ECO:0000313" key="2">
    <source>
        <dbReference type="EMBL" id="EXB95358.1"/>
    </source>
</evidence>
<dbReference type="eggNOG" id="KOG4732">
    <property type="taxonomic scope" value="Eukaryota"/>
</dbReference>
<name>W9RKD5_9ROSA</name>
<gene>
    <name evidence="2" type="ORF">L484_014331</name>
</gene>
<dbReference type="eggNOG" id="KOG0017">
    <property type="taxonomic scope" value="Eukaryota"/>
</dbReference>
<dbReference type="EMBL" id="KE345201">
    <property type="protein sequence ID" value="EXB95358.1"/>
    <property type="molecule type" value="Genomic_DNA"/>
</dbReference>
<organism evidence="2 3">
    <name type="scientific">Morus notabilis</name>
    <dbReference type="NCBI Taxonomy" id="981085"/>
    <lineage>
        <taxon>Eukaryota</taxon>
        <taxon>Viridiplantae</taxon>
        <taxon>Streptophyta</taxon>
        <taxon>Embryophyta</taxon>
        <taxon>Tracheophyta</taxon>
        <taxon>Spermatophyta</taxon>
        <taxon>Magnoliopsida</taxon>
        <taxon>eudicotyledons</taxon>
        <taxon>Gunneridae</taxon>
        <taxon>Pentapetalae</taxon>
        <taxon>rosids</taxon>
        <taxon>fabids</taxon>
        <taxon>Rosales</taxon>
        <taxon>Moraceae</taxon>
        <taxon>Moreae</taxon>
        <taxon>Morus</taxon>
    </lineage>
</organism>
<dbReference type="InterPro" id="IPR057989">
    <property type="entry name" value="TPR_RPAP1/MINIYO-like"/>
</dbReference>
<protein>
    <recommendedName>
        <fullName evidence="1">RPAP1/MINIYO-like TPR repeats domain-containing protein</fullName>
    </recommendedName>
</protein>
<reference evidence="3" key="1">
    <citation type="submission" date="2013-01" db="EMBL/GenBank/DDBJ databases">
        <title>Draft Genome Sequence of a Mulberry Tree, Morus notabilis C.K. Schneid.</title>
        <authorList>
            <person name="He N."/>
            <person name="Zhao S."/>
        </authorList>
    </citation>
    <scope>NUCLEOTIDE SEQUENCE</scope>
</reference>
<feature type="domain" description="RPAP1/MINIYO-like TPR repeats" evidence="1">
    <location>
        <begin position="62"/>
        <end position="146"/>
    </location>
</feature>
<dbReference type="AlphaFoldDB" id="W9RKD5"/>
<proteinExistence type="predicted"/>
<dbReference type="Pfam" id="PF25766">
    <property type="entry name" value="TPR_RPAP1"/>
    <property type="match status" value="1"/>
</dbReference>
<dbReference type="InterPro" id="IPR055326">
    <property type="entry name" value="MINIYO"/>
</dbReference>
<dbReference type="PANTHER" id="PTHR47605">
    <property type="entry name" value="TRANSCRIPTIONAL ELONGATION REGULATOR MINIYO"/>
    <property type="match status" value="1"/>
</dbReference>
<evidence type="ECO:0000313" key="3">
    <source>
        <dbReference type="Proteomes" id="UP000030645"/>
    </source>
</evidence>
<dbReference type="STRING" id="981085.W9RKD5"/>
<sequence>MDVIEDEKSKDVYEALQDLYGNILDKERHTSAKMTCEKNVNLSLEPRNEKYLEFLRFQSDIHDTPVRLAAWKALTNARVLELLPPLESCFGEAEGYLQPIEDNAEIIEAYVKSWTSGALDRAASRGSIAYVLVLHHLSHFIFHSSTGDKLLLRNKLVRSLLRDFSLKQHHEAMLLNLIQYEEKASSQTTNLKDDLQLYSNINKRLEVLTEGCEQNSSLLNELVIDGKGKLGFLTGEAKKPGENDPKLKTWRSENAMVTAWLINSMDYSIGKPFLFLPTAKAVEMPYERPIPT</sequence>